<dbReference type="AlphaFoldDB" id="A0A370GSS6"/>
<reference evidence="1 2" key="1">
    <citation type="submission" date="2018-07" db="EMBL/GenBank/DDBJ databases">
        <title>Genomic Encyclopedia of Type Strains, Phase IV (KMG-IV): sequencing the most valuable type-strain genomes for metagenomic binning, comparative biology and taxonomic classification.</title>
        <authorList>
            <person name="Goeker M."/>
        </authorList>
    </citation>
    <scope>NUCLEOTIDE SEQUENCE [LARGE SCALE GENOMIC DNA]</scope>
    <source>
        <strain evidence="1 2">DSM 25281</strain>
    </source>
</reference>
<keyword evidence="1" id="KW-0378">Hydrolase</keyword>
<dbReference type="Gene3D" id="3.40.50.1820">
    <property type="entry name" value="alpha/beta hydrolase"/>
    <property type="match status" value="1"/>
</dbReference>
<evidence type="ECO:0000313" key="2">
    <source>
        <dbReference type="Proteomes" id="UP000255326"/>
    </source>
</evidence>
<dbReference type="InterPro" id="IPR017018">
    <property type="entry name" value="UCP033634"/>
</dbReference>
<dbReference type="RefSeq" id="WP_245948366.1">
    <property type="nucleotide sequence ID" value="NZ_QQAY01000002.1"/>
</dbReference>
<organism evidence="1 2">
    <name type="scientific">Falsibacillus pallidus</name>
    <dbReference type="NCBI Taxonomy" id="493781"/>
    <lineage>
        <taxon>Bacteria</taxon>
        <taxon>Bacillati</taxon>
        <taxon>Bacillota</taxon>
        <taxon>Bacilli</taxon>
        <taxon>Bacillales</taxon>
        <taxon>Bacillaceae</taxon>
        <taxon>Falsibacillus</taxon>
    </lineage>
</organism>
<keyword evidence="2" id="KW-1185">Reference proteome</keyword>
<dbReference type="SUPFAM" id="SSF53474">
    <property type="entry name" value="alpha/beta-Hydrolases"/>
    <property type="match status" value="1"/>
</dbReference>
<dbReference type="InterPro" id="IPR029058">
    <property type="entry name" value="AB_hydrolase_fold"/>
</dbReference>
<name>A0A370GSS6_9BACI</name>
<proteinExistence type="predicted"/>
<sequence>MLGNVEKRTVKGYKDMEVPFTLFRKDSTSLAIILPGSGYTSQAPLLHYAKAVFANKSFDVLQVNYQYNNDDYDGFRELGEAIKWDVNVVLDELLANHTYDQFYFIGKSLGTIAMSSVLNREIFHDAKAIWLTPLIHRDDVWEAMVNSMNKGLCIIGDKDPCYREERYLKIVENANIMQKLIPNVNHDLEYRENVLGSIDVLKDIIAAIEQF</sequence>
<evidence type="ECO:0000313" key="1">
    <source>
        <dbReference type="EMBL" id="RDI45574.1"/>
    </source>
</evidence>
<comment type="caution">
    <text evidence="1">The sequence shown here is derived from an EMBL/GenBank/DDBJ whole genome shotgun (WGS) entry which is preliminary data.</text>
</comment>
<protein>
    <submittedName>
        <fullName evidence="1">Alpha/beta superfamily hydrolase</fullName>
    </submittedName>
</protein>
<dbReference type="PIRSF" id="PIRSF033634">
    <property type="entry name" value="UCP033634"/>
    <property type="match status" value="1"/>
</dbReference>
<dbReference type="Proteomes" id="UP000255326">
    <property type="component" value="Unassembled WGS sequence"/>
</dbReference>
<dbReference type="EMBL" id="QQAY01000002">
    <property type="protein sequence ID" value="RDI45574.1"/>
    <property type="molecule type" value="Genomic_DNA"/>
</dbReference>
<gene>
    <name evidence="1" type="ORF">DFR59_102202</name>
</gene>
<accession>A0A370GSS6</accession>
<dbReference type="ESTHER" id="9baci-a0a370gss6">
    <property type="family name" value="UCP033634"/>
</dbReference>
<dbReference type="GO" id="GO:0016787">
    <property type="term" value="F:hydrolase activity"/>
    <property type="evidence" value="ECO:0007669"/>
    <property type="project" value="UniProtKB-KW"/>
</dbReference>